<comment type="similarity">
    <text evidence="1">Belongs to the carbon-nitrogen hydrolase superfamily. NIT1/NIT2 family.</text>
</comment>
<reference evidence="5" key="1">
    <citation type="submission" date="2016-11" db="EMBL/GenBank/DDBJ databases">
        <authorList>
            <person name="Varghese N."/>
            <person name="Submissions S."/>
        </authorList>
    </citation>
    <scope>NUCLEOTIDE SEQUENCE [LARGE SCALE GENOMIC DNA]</scope>
    <source>
        <strain evidence="5">DSM 16579</strain>
    </source>
</reference>
<evidence type="ECO:0000313" key="4">
    <source>
        <dbReference type="EMBL" id="SHG20272.1"/>
    </source>
</evidence>
<name>A0A1M5HWN3_9GAMM</name>
<sequence>MSTLCVAAIQLTSTISWQDNLHEVKHLVASAARDGARLVVLPENVFLFHGKGMRSLAESDDQSVIFKEISALAQEHSIYLVVGSHPSLLRPSGNLVADERVRQTCWVIGPDGLLHERYDKIHLFDVTVDDKATSYKESGVIEPGELALKVIDVDGFKVGLSICYDLRFPELYRELTKLGAEVLLVPAAFTYVTGKAHWDILLAARAIENQCYVLGVGQCGWHNETRQTYGHSVLYSPFGERLASLEEEPGYFVFNMTKTTLSNCRQKMPCLSHRRLP</sequence>
<dbReference type="InterPro" id="IPR036526">
    <property type="entry name" value="C-N_Hydrolase_sf"/>
</dbReference>
<dbReference type="EMBL" id="FQVF01000017">
    <property type="protein sequence ID" value="SHG20272.1"/>
    <property type="molecule type" value="Genomic_DNA"/>
</dbReference>
<dbReference type="InterPro" id="IPR003010">
    <property type="entry name" value="C-N_Hydrolase"/>
</dbReference>
<dbReference type="GO" id="GO:0016811">
    <property type="term" value="F:hydrolase activity, acting on carbon-nitrogen (but not peptide) bonds, in linear amides"/>
    <property type="evidence" value="ECO:0007669"/>
    <property type="project" value="InterPro"/>
</dbReference>
<dbReference type="PANTHER" id="PTHR23088:SF27">
    <property type="entry name" value="DEAMINATED GLUTATHIONE AMIDASE"/>
    <property type="match status" value="1"/>
</dbReference>
<dbReference type="PROSITE" id="PS01227">
    <property type="entry name" value="UPF0012"/>
    <property type="match status" value="1"/>
</dbReference>
<dbReference type="Proteomes" id="UP000184517">
    <property type="component" value="Unassembled WGS sequence"/>
</dbReference>
<dbReference type="OrthoDB" id="9811121at2"/>
<evidence type="ECO:0000259" key="3">
    <source>
        <dbReference type="PROSITE" id="PS50263"/>
    </source>
</evidence>
<evidence type="ECO:0000256" key="1">
    <source>
        <dbReference type="ARBA" id="ARBA00010613"/>
    </source>
</evidence>
<dbReference type="SUPFAM" id="SSF56317">
    <property type="entry name" value="Carbon-nitrogen hydrolase"/>
    <property type="match status" value="1"/>
</dbReference>
<keyword evidence="2" id="KW-0378">Hydrolase</keyword>
<protein>
    <submittedName>
        <fullName evidence="4">Nitrilase</fullName>
    </submittedName>
</protein>
<keyword evidence="5" id="KW-1185">Reference proteome</keyword>
<dbReference type="Gene3D" id="3.60.110.10">
    <property type="entry name" value="Carbon-nitrogen hydrolase"/>
    <property type="match status" value="1"/>
</dbReference>
<evidence type="ECO:0000256" key="2">
    <source>
        <dbReference type="ARBA" id="ARBA00022801"/>
    </source>
</evidence>
<evidence type="ECO:0000313" key="5">
    <source>
        <dbReference type="Proteomes" id="UP000184517"/>
    </source>
</evidence>
<organism evidence="4 5">
    <name type="scientific">Marinomonas polaris DSM 16579</name>
    <dbReference type="NCBI Taxonomy" id="1122206"/>
    <lineage>
        <taxon>Bacteria</taxon>
        <taxon>Pseudomonadati</taxon>
        <taxon>Pseudomonadota</taxon>
        <taxon>Gammaproteobacteria</taxon>
        <taxon>Oceanospirillales</taxon>
        <taxon>Oceanospirillaceae</taxon>
        <taxon>Marinomonas</taxon>
    </lineage>
</organism>
<dbReference type="PANTHER" id="PTHR23088">
    <property type="entry name" value="NITRILASE-RELATED"/>
    <property type="match status" value="1"/>
</dbReference>
<dbReference type="CDD" id="cd07572">
    <property type="entry name" value="nit"/>
    <property type="match status" value="1"/>
</dbReference>
<gene>
    <name evidence="4" type="ORF">SAMN02745753_03470</name>
</gene>
<dbReference type="STRING" id="1122206.SAMN02745753_03470"/>
<proteinExistence type="inferred from homology"/>
<feature type="domain" description="CN hydrolase" evidence="3">
    <location>
        <begin position="4"/>
        <end position="258"/>
    </location>
</feature>
<dbReference type="RefSeq" id="WP_072840926.1">
    <property type="nucleotide sequence ID" value="NZ_FQVF01000017.1"/>
</dbReference>
<dbReference type="InterPro" id="IPR001110">
    <property type="entry name" value="UPF0012_CS"/>
</dbReference>
<accession>A0A1M5HWN3</accession>
<dbReference type="Pfam" id="PF00795">
    <property type="entry name" value="CN_hydrolase"/>
    <property type="match status" value="1"/>
</dbReference>
<dbReference type="AlphaFoldDB" id="A0A1M5HWN3"/>
<dbReference type="PROSITE" id="PS50263">
    <property type="entry name" value="CN_HYDROLASE"/>
    <property type="match status" value="1"/>
</dbReference>
<dbReference type="InterPro" id="IPR045254">
    <property type="entry name" value="Nit1/2_C-N_Hydrolase"/>
</dbReference>